<dbReference type="GO" id="GO:0005886">
    <property type="term" value="C:plasma membrane"/>
    <property type="evidence" value="ECO:0007669"/>
    <property type="project" value="TreeGrafter"/>
</dbReference>
<feature type="compositionally biased region" description="Pro residues" evidence="5">
    <location>
        <begin position="706"/>
        <end position="722"/>
    </location>
</feature>
<evidence type="ECO:0000256" key="5">
    <source>
        <dbReference type="SAM" id="MobiDB-lite"/>
    </source>
</evidence>
<dbReference type="PANTHER" id="PTHR23502">
    <property type="entry name" value="MAJOR FACILITATOR SUPERFAMILY"/>
    <property type="match status" value="1"/>
</dbReference>
<feature type="transmembrane region" description="Helical" evidence="6">
    <location>
        <begin position="379"/>
        <end position="402"/>
    </location>
</feature>
<evidence type="ECO:0000256" key="6">
    <source>
        <dbReference type="SAM" id="Phobius"/>
    </source>
</evidence>
<dbReference type="InterPro" id="IPR020846">
    <property type="entry name" value="MFS_dom"/>
</dbReference>
<feature type="transmembrane region" description="Helical" evidence="6">
    <location>
        <begin position="597"/>
        <end position="618"/>
    </location>
</feature>
<feature type="compositionally biased region" description="Polar residues" evidence="5">
    <location>
        <begin position="42"/>
        <end position="61"/>
    </location>
</feature>
<evidence type="ECO:0000313" key="8">
    <source>
        <dbReference type="EMBL" id="TID14744.1"/>
    </source>
</evidence>
<evidence type="ECO:0000259" key="7">
    <source>
        <dbReference type="PROSITE" id="PS50850"/>
    </source>
</evidence>
<accession>A0A4Z1P4C2</accession>
<feature type="compositionally biased region" description="Gly residues" evidence="5">
    <location>
        <begin position="723"/>
        <end position="751"/>
    </location>
</feature>
<feature type="transmembrane region" description="Helical" evidence="6">
    <location>
        <begin position="659"/>
        <end position="681"/>
    </location>
</feature>
<dbReference type="Pfam" id="PF07690">
    <property type="entry name" value="MFS_1"/>
    <property type="match status" value="1"/>
</dbReference>
<evidence type="ECO:0000256" key="2">
    <source>
        <dbReference type="ARBA" id="ARBA00022692"/>
    </source>
</evidence>
<feature type="transmembrane region" description="Helical" evidence="6">
    <location>
        <begin position="524"/>
        <end position="545"/>
    </location>
</feature>
<dbReference type="FunFam" id="1.20.1250.20:FF:000011">
    <property type="entry name" value="MFS multidrug transporter, putative"/>
    <property type="match status" value="1"/>
</dbReference>
<dbReference type="EMBL" id="SNSC02000022">
    <property type="protein sequence ID" value="TID14744.1"/>
    <property type="molecule type" value="Genomic_DNA"/>
</dbReference>
<dbReference type="InterPro" id="IPR011701">
    <property type="entry name" value="MFS"/>
</dbReference>
<feature type="transmembrane region" description="Helical" evidence="6">
    <location>
        <begin position="487"/>
        <end position="512"/>
    </location>
</feature>
<comment type="caution">
    <text evidence="8">The sequence shown here is derived from an EMBL/GenBank/DDBJ whole genome shotgun (WGS) entry which is preliminary data.</text>
</comment>
<proteinExistence type="predicted"/>
<evidence type="ECO:0000313" key="9">
    <source>
        <dbReference type="Proteomes" id="UP000298493"/>
    </source>
</evidence>
<feature type="compositionally biased region" description="Polar residues" evidence="5">
    <location>
        <begin position="12"/>
        <end position="27"/>
    </location>
</feature>
<gene>
    <name evidence="8" type="ORF">E6O75_ATG08890</name>
</gene>
<keyword evidence="9" id="KW-1185">Reference proteome</keyword>
<feature type="transmembrane region" description="Helical" evidence="6">
    <location>
        <begin position="254"/>
        <end position="274"/>
    </location>
</feature>
<dbReference type="GO" id="GO:0022857">
    <property type="term" value="F:transmembrane transporter activity"/>
    <property type="evidence" value="ECO:0007669"/>
    <property type="project" value="InterPro"/>
</dbReference>
<evidence type="ECO:0000256" key="1">
    <source>
        <dbReference type="ARBA" id="ARBA00004141"/>
    </source>
</evidence>
<feature type="transmembrane region" description="Helical" evidence="6">
    <location>
        <begin position="321"/>
        <end position="339"/>
    </location>
</feature>
<dbReference type="SUPFAM" id="SSF103473">
    <property type="entry name" value="MFS general substrate transporter"/>
    <property type="match status" value="1"/>
</dbReference>
<feature type="transmembrane region" description="Helical" evidence="6">
    <location>
        <begin position="566"/>
        <end position="585"/>
    </location>
</feature>
<dbReference type="InterPro" id="IPR036259">
    <property type="entry name" value="MFS_trans_sf"/>
</dbReference>
<feature type="region of interest" description="Disordered" evidence="5">
    <location>
        <begin position="109"/>
        <end position="128"/>
    </location>
</feature>
<feature type="transmembrane region" description="Helical" evidence="6">
    <location>
        <begin position="414"/>
        <end position="440"/>
    </location>
</feature>
<dbReference type="STRING" id="86259.A0A4Z1P4C2"/>
<dbReference type="AlphaFoldDB" id="A0A4Z1P4C2"/>
<organism evidence="8 9">
    <name type="scientific">Venturia nashicola</name>
    <dbReference type="NCBI Taxonomy" id="86259"/>
    <lineage>
        <taxon>Eukaryota</taxon>
        <taxon>Fungi</taxon>
        <taxon>Dikarya</taxon>
        <taxon>Ascomycota</taxon>
        <taxon>Pezizomycotina</taxon>
        <taxon>Dothideomycetes</taxon>
        <taxon>Pleosporomycetidae</taxon>
        <taxon>Venturiales</taxon>
        <taxon>Venturiaceae</taxon>
        <taxon>Venturia</taxon>
    </lineage>
</organism>
<keyword evidence="2 6" id="KW-0812">Transmembrane</keyword>
<dbReference type="CDD" id="cd17323">
    <property type="entry name" value="MFS_Tpo1_MDR_like"/>
    <property type="match status" value="1"/>
</dbReference>
<keyword evidence="4 6" id="KW-0472">Membrane</keyword>
<feature type="compositionally biased region" description="Basic and acidic residues" evidence="5">
    <location>
        <begin position="180"/>
        <end position="202"/>
    </location>
</feature>
<keyword evidence="3 6" id="KW-1133">Transmembrane helix</keyword>
<feature type="transmembrane region" description="Helical" evidence="6">
    <location>
        <begin position="630"/>
        <end position="653"/>
    </location>
</feature>
<comment type="subcellular location">
    <subcellularLocation>
        <location evidence="1">Membrane</location>
        <topology evidence="1">Multi-pass membrane protein</topology>
    </subcellularLocation>
</comment>
<name>A0A4Z1P4C2_9PEZI</name>
<dbReference type="Gene3D" id="1.20.1250.20">
    <property type="entry name" value="MFS general substrate transporter like domains"/>
    <property type="match status" value="1"/>
</dbReference>
<sequence length="768" mass="81589">MVGPNALRSRSESNTSTNYGSGITTLPNGRRTYLPDDIAPSSMENFTTVTNSDSHSRTGSGQAPGHSRHISISTVSGVTIPMSRLSNNSETTLYHAYTSRPDSLNLHYPPLPHTSRPESVTSHHPPHSLSASWRLRYESGTTKFASEDSLSSRYTHYEPENNGQDSGANTRVNSLMHPDTQADGKHGKPDHGKDEIDMEKMAAKGKRGPPGKGGPPPGMGGPPGMRGPKDPNIVEWDGPDDPENPMNFPRWKKWMITVAMGMMTFCITFASSVFSTATEATAAEFGISPEAMTLGTSLFVLGFAFGPCVWGPFSEVFGRKIPLFTGFFIFAIFQIPVAVAQNVQTIMLCRFLGGLFGSAPLGIVGGAMVDFWEPLDRGIAICIFSAATFLGPVAGPIAGGFITMSSLTWRWTEYLTMIMGFSFGLIGLFAIPETFAPVLLSRKAKKMRYQTLNWALHARSDEQQVVPKELVTKFLFKPFKMLFLDPILLLITLYMSLIYGVLYLLFVAYPIAFSEKRGWNLGVGALPFAAVTIGVLFGALLIVFHSKTRYARLLKENGSVVPEERLIPMMVGGVIFPAGLFWFAWTSSPQITWVPQVLSGIFIGGGVLLIFLQGLNYIVDCYKWNSASAIAGNTFCRSLVGAGFPLFATAMFHTLGVDWAASLLGFLAAALAPVPFLFFVYGKKIRNLSKFSPTGGPPGGQGGPPGGGPPGGGPPGGGPPGGGPSGGGPPGGGPPGGMGGGPPGGMGGGPPAGMSPGSEKSSRKGPAK</sequence>
<feature type="region of interest" description="Disordered" evidence="5">
    <location>
        <begin position="145"/>
        <end position="245"/>
    </location>
</feature>
<dbReference type="OrthoDB" id="446368at2759"/>
<feature type="region of interest" description="Disordered" evidence="5">
    <location>
        <begin position="692"/>
        <end position="768"/>
    </location>
</feature>
<feature type="region of interest" description="Disordered" evidence="5">
    <location>
        <begin position="1"/>
        <end position="69"/>
    </location>
</feature>
<dbReference type="Proteomes" id="UP000298493">
    <property type="component" value="Unassembled WGS sequence"/>
</dbReference>
<feature type="compositionally biased region" description="Polar residues" evidence="5">
    <location>
        <begin position="161"/>
        <end position="173"/>
    </location>
</feature>
<feature type="transmembrane region" description="Helical" evidence="6">
    <location>
        <begin position="294"/>
        <end position="314"/>
    </location>
</feature>
<reference evidence="8 9" key="1">
    <citation type="submission" date="2019-04" db="EMBL/GenBank/DDBJ databases">
        <title>High contiguity whole genome sequence and gene annotation resource for two Venturia nashicola isolates.</title>
        <authorList>
            <person name="Prokchorchik M."/>
            <person name="Won K."/>
            <person name="Lee Y."/>
            <person name="Choi E.D."/>
            <person name="Segonzac C."/>
            <person name="Sohn K.H."/>
        </authorList>
    </citation>
    <scope>NUCLEOTIDE SEQUENCE [LARGE SCALE GENOMIC DNA]</scope>
    <source>
        <strain evidence="8 9">PRI2</strain>
    </source>
</reference>
<feature type="compositionally biased region" description="Polar residues" evidence="5">
    <location>
        <begin position="145"/>
        <end position="154"/>
    </location>
</feature>
<evidence type="ECO:0000256" key="4">
    <source>
        <dbReference type="ARBA" id="ARBA00023136"/>
    </source>
</evidence>
<feature type="transmembrane region" description="Helical" evidence="6">
    <location>
        <begin position="351"/>
        <end position="372"/>
    </location>
</feature>
<dbReference type="PROSITE" id="PS50850">
    <property type="entry name" value="MFS"/>
    <property type="match status" value="1"/>
</dbReference>
<evidence type="ECO:0000256" key="3">
    <source>
        <dbReference type="ARBA" id="ARBA00022989"/>
    </source>
</evidence>
<feature type="domain" description="Major facilitator superfamily (MFS) profile" evidence="7">
    <location>
        <begin position="256"/>
        <end position="685"/>
    </location>
</feature>
<protein>
    <submittedName>
        <fullName evidence="8">MFS general substrate transporter</fullName>
    </submittedName>
</protein>
<dbReference type="PANTHER" id="PTHR23502:SF47">
    <property type="entry name" value="MAJOR FACILITATOR SUPERFAMILY (MFS) PROFILE DOMAIN-CONTAINING PROTEIN-RELATED"/>
    <property type="match status" value="1"/>
</dbReference>